<dbReference type="RefSeq" id="WP_090215508.1">
    <property type="nucleotide sequence ID" value="NZ_LT629780.1"/>
</dbReference>
<sequence length="108" mass="11816">MEMTRLEQMWRLFGMPGLLMAGALLGMLLVSALPELFAASLRDLASVPLLGGLAWGTVWWILNAWKLYCWEAGTWEGSCIFCGGHMHSADGVSLCLACSTRREAQPLA</sequence>
<organism evidence="2 3">
    <name type="scientific">Geopseudomonas guangdongensis</name>
    <dbReference type="NCBI Taxonomy" id="1245526"/>
    <lineage>
        <taxon>Bacteria</taxon>
        <taxon>Pseudomonadati</taxon>
        <taxon>Pseudomonadota</taxon>
        <taxon>Gammaproteobacteria</taxon>
        <taxon>Pseudomonadales</taxon>
        <taxon>Pseudomonadaceae</taxon>
        <taxon>Geopseudomonas</taxon>
    </lineage>
</organism>
<name>A0A1H2I5J9_9GAMM</name>
<protein>
    <submittedName>
        <fullName evidence="2">Uncharacterized protein</fullName>
    </submittedName>
</protein>
<keyword evidence="1" id="KW-0812">Transmembrane</keyword>
<feature type="transmembrane region" description="Helical" evidence="1">
    <location>
        <begin position="45"/>
        <end position="62"/>
    </location>
</feature>
<dbReference type="STRING" id="1245526.SAMN05216580_2731"/>
<dbReference type="AlphaFoldDB" id="A0A1H2I5J9"/>
<dbReference type="Proteomes" id="UP000243063">
    <property type="component" value="Chromosome I"/>
</dbReference>
<feature type="transmembrane region" description="Helical" evidence="1">
    <location>
        <begin position="12"/>
        <end position="33"/>
    </location>
</feature>
<keyword evidence="3" id="KW-1185">Reference proteome</keyword>
<evidence type="ECO:0000256" key="1">
    <source>
        <dbReference type="SAM" id="Phobius"/>
    </source>
</evidence>
<dbReference type="EMBL" id="LT629780">
    <property type="protein sequence ID" value="SDU39304.1"/>
    <property type="molecule type" value="Genomic_DNA"/>
</dbReference>
<accession>A0A1H2I5J9</accession>
<evidence type="ECO:0000313" key="3">
    <source>
        <dbReference type="Proteomes" id="UP000243063"/>
    </source>
</evidence>
<keyword evidence="1" id="KW-0472">Membrane</keyword>
<gene>
    <name evidence="2" type="ORF">SAMN05216580_2731</name>
</gene>
<reference evidence="3" key="1">
    <citation type="submission" date="2016-10" db="EMBL/GenBank/DDBJ databases">
        <authorList>
            <person name="Varghese N."/>
            <person name="Submissions S."/>
        </authorList>
    </citation>
    <scope>NUCLEOTIDE SEQUENCE [LARGE SCALE GENOMIC DNA]</scope>
    <source>
        <strain evidence="3">CCTCC 2012022</strain>
    </source>
</reference>
<keyword evidence="1" id="KW-1133">Transmembrane helix</keyword>
<evidence type="ECO:0000313" key="2">
    <source>
        <dbReference type="EMBL" id="SDU39304.1"/>
    </source>
</evidence>
<proteinExistence type="predicted"/>